<dbReference type="InterPro" id="IPR043128">
    <property type="entry name" value="Rev_trsase/Diguanyl_cyclase"/>
</dbReference>
<keyword evidence="8" id="KW-1185">Reference proteome</keyword>
<dbReference type="CDD" id="cd01647">
    <property type="entry name" value="RT_LTR"/>
    <property type="match status" value="1"/>
</dbReference>
<dbReference type="PROSITE" id="PS50878">
    <property type="entry name" value="RT_POL"/>
    <property type="match status" value="1"/>
</dbReference>
<evidence type="ECO:0000256" key="4">
    <source>
        <dbReference type="ARBA" id="ARBA00022759"/>
    </source>
</evidence>
<evidence type="ECO:0000256" key="3">
    <source>
        <dbReference type="ARBA" id="ARBA00022722"/>
    </source>
</evidence>
<dbReference type="OrthoDB" id="427924at2759"/>
<evidence type="ECO:0000313" key="8">
    <source>
        <dbReference type="Proteomes" id="UP001152795"/>
    </source>
</evidence>
<dbReference type="InterPro" id="IPR000477">
    <property type="entry name" value="RT_dom"/>
</dbReference>
<dbReference type="FunFam" id="3.10.20.370:FF:000001">
    <property type="entry name" value="Retrovirus-related Pol polyprotein from transposon 17.6-like protein"/>
    <property type="match status" value="1"/>
</dbReference>
<dbReference type="SUPFAM" id="SSF56672">
    <property type="entry name" value="DNA/RNA polymerases"/>
    <property type="match status" value="1"/>
</dbReference>
<evidence type="ECO:0000256" key="1">
    <source>
        <dbReference type="ARBA" id="ARBA00022679"/>
    </source>
</evidence>
<dbReference type="Pfam" id="PF17917">
    <property type="entry name" value="RT_RNaseH"/>
    <property type="match status" value="1"/>
</dbReference>
<keyword evidence="4" id="KW-0255">Endonuclease</keyword>
<name>A0A7D9HSY5_PARCT</name>
<sequence>MPFGLTNAPATIQRMMGKLLRGIKGCLVFLDDIIIFADTWEEHQHILGEVLSRIRSAGLKVKREKCQFRQASVKFLGHIISAGGTEPDPVKVQAVQNFPTPTCLLEADASDNGLGAVLSQKRGGEENVVAYASRTLTAAERNYSTTEKECLAIVWTVNYWRPYLLKKSFEVITDHQSLTWLQGLNAPKGDEFVITQRPGRNNGNTDTLSRFSQPLTTQVVDEGLDEEIRVGVAATYVCSTWTPGDIRTAKQEDPVIVQVIEQLSKTKGEAGSRKSGSKMMS</sequence>
<accession>A0A7D9HSY5</accession>
<keyword evidence="6" id="KW-0695">RNA-directed DNA polymerase</keyword>
<dbReference type="GO" id="GO:0003964">
    <property type="term" value="F:RNA-directed DNA polymerase activity"/>
    <property type="evidence" value="ECO:0007669"/>
    <property type="project" value="UniProtKB-KW"/>
</dbReference>
<dbReference type="Pfam" id="PF00078">
    <property type="entry name" value="RVT_1"/>
    <property type="match status" value="1"/>
</dbReference>
<dbReference type="PANTHER" id="PTHR37984:SF5">
    <property type="entry name" value="PROTEIN NYNRIN-LIKE"/>
    <property type="match status" value="1"/>
</dbReference>
<dbReference type="InterPro" id="IPR041373">
    <property type="entry name" value="RT_RNaseH"/>
</dbReference>
<keyword evidence="5" id="KW-0378">Hydrolase</keyword>
<dbReference type="Gene3D" id="3.10.20.370">
    <property type="match status" value="1"/>
</dbReference>
<reference evidence="7" key="1">
    <citation type="submission" date="2020-04" db="EMBL/GenBank/DDBJ databases">
        <authorList>
            <person name="Alioto T."/>
            <person name="Alioto T."/>
            <person name="Gomez Garrido J."/>
        </authorList>
    </citation>
    <scope>NUCLEOTIDE SEQUENCE</scope>
    <source>
        <strain evidence="7">A484AB</strain>
    </source>
</reference>
<evidence type="ECO:0000256" key="6">
    <source>
        <dbReference type="ARBA" id="ARBA00022918"/>
    </source>
</evidence>
<organism evidence="7 8">
    <name type="scientific">Paramuricea clavata</name>
    <name type="common">Red gorgonian</name>
    <name type="synonym">Violescent sea-whip</name>
    <dbReference type="NCBI Taxonomy" id="317549"/>
    <lineage>
        <taxon>Eukaryota</taxon>
        <taxon>Metazoa</taxon>
        <taxon>Cnidaria</taxon>
        <taxon>Anthozoa</taxon>
        <taxon>Octocorallia</taxon>
        <taxon>Malacalcyonacea</taxon>
        <taxon>Plexauridae</taxon>
        <taxon>Paramuricea</taxon>
    </lineage>
</organism>
<dbReference type="AlphaFoldDB" id="A0A7D9HSY5"/>
<comment type="caution">
    <text evidence="7">The sequence shown here is derived from an EMBL/GenBank/DDBJ whole genome shotgun (WGS) entry which is preliminary data.</text>
</comment>
<keyword evidence="2" id="KW-0548">Nucleotidyltransferase</keyword>
<dbReference type="GO" id="GO:0016787">
    <property type="term" value="F:hydrolase activity"/>
    <property type="evidence" value="ECO:0007669"/>
    <property type="project" value="UniProtKB-KW"/>
</dbReference>
<dbReference type="PANTHER" id="PTHR37984">
    <property type="entry name" value="PROTEIN CBG26694"/>
    <property type="match status" value="1"/>
</dbReference>
<dbReference type="Gene3D" id="3.30.70.270">
    <property type="match status" value="1"/>
</dbReference>
<evidence type="ECO:0000256" key="5">
    <source>
        <dbReference type="ARBA" id="ARBA00022801"/>
    </source>
</evidence>
<gene>
    <name evidence="7" type="ORF">PACLA_8A039191</name>
</gene>
<keyword evidence="1" id="KW-0808">Transferase</keyword>
<dbReference type="CDD" id="cd09274">
    <property type="entry name" value="RNase_HI_RT_Ty3"/>
    <property type="match status" value="1"/>
</dbReference>
<evidence type="ECO:0000313" key="7">
    <source>
        <dbReference type="EMBL" id="CAB3992477.1"/>
    </source>
</evidence>
<protein>
    <submittedName>
        <fullName evidence="7">Retrovirus-related Pol poly from transposon, partial</fullName>
    </submittedName>
</protein>
<dbReference type="GO" id="GO:0004519">
    <property type="term" value="F:endonuclease activity"/>
    <property type="evidence" value="ECO:0007669"/>
    <property type="project" value="UniProtKB-KW"/>
</dbReference>
<keyword evidence="3" id="KW-0540">Nuclease</keyword>
<dbReference type="EMBL" id="CACRXK020002060">
    <property type="protein sequence ID" value="CAB3992477.1"/>
    <property type="molecule type" value="Genomic_DNA"/>
</dbReference>
<dbReference type="FunFam" id="3.30.70.270:FF:000003">
    <property type="entry name" value="Transposon Ty3-G Gag-Pol polyprotein"/>
    <property type="match status" value="1"/>
</dbReference>
<dbReference type="InterPro" id="IPR050951">
    <property type="entry name" value="Retrovirus_Pol_polyprotein"/>
</dbReference>
<evidence type="ECO:0000256" key="2">
    <source>
        <dbReference type="ARBA" id="ARBA00022695"/>
    </source>
</evidence>
<dbReference type="Proteomes" id="UP001152795">
    <property type="component" value="Unassembled WGS sequence"/>
</dbReference>
<proteinExistence type="predicted"/>
<dbReference type="InterPro" id="IPR043502">
    <property type="entry name" value="DNA/RNA_pol_sf"/>
</dbReference>